<organism evidence="6 7">
    <name type="scientific">Reticulomyxa filosa</name>
    <dbReference type="NCBI Taxonomy" id="46433"/>
    <lineage>
        <taxon>Eukaryota</taxon>
        <taxon>Sar</taxon>
        <taxon>Rhizaria</taxon>
        <taxon>Retaria</taxon>
        <taxon>Foraminifera</taxon>
        <taxon>Monothalamids</taxon>
        <taxon>Reticulomyxidae</taxon>
        <taxon>Reticulomyxa</taxon>
    </lineage>
</organism>
<dbReference type="PANTHER" id="PTHR11452:SF75">
    <property type="entry name" value="ALPHA-GALACTOSIDASE MEL1"/>
    <property type="match status" value="1"/>
</dbReference>
<name>X6N3X0_RETFI</name>
<dbReference type="EMBL" id="ASPP01012053">
    <property type="protein sequence ID" value="ETO20970.1"/>
    <property type="molecule type" value="Genomic_DNA"/>
</dbReference>
<keyword evidence="3 4" id="KW-0326">Glycosidase</keyword>
<dbReference type="Pfam" id="PF16499">
    <property type="entry name" value="Melibiase_2"/>
    <property type="match status" value="1"/>
</dbReference>
<comment type="caution">
    <text evidence="6">The sequence shown here is derived from an EMBL/GenBank/DDBJ whole genome shotgun (WGS) entry which is preliminary data.</text>
</comment>
<reference evidence="6 7" key="1">
    <citation type="journal article" date="2013" name="Curr. Biol.">
        <title>The Genome of the Foraminiferan Reticulomyxa filosa.</title>
        <authorList>
            <person name="Glockner G."/>
            <person name="Hulsmann N."/>
            <person name="Schleicher M."/>
            <person name="Noegel A.A."/>
            <person name="Eichinger L."/>
            <person name="Gallinger C."/>
            <person name="Pawlowski J."/>
            <person name="Sierra R."/>
            <person name="Euteneuer U."/>
            <person name="Pillet L."/>
            <person name="Moustafa A."/>
            <person name="Platzer M."/>
            <person name="Groth M."/>
            <person name="Szafranski K."/>
            <person name="Schliwa M."/>
        </authorList>
    </citation>
    <scope>NUCLEOTIDE SEQUENCE [LARGE SCALE GENOMIC DNA]</scope>
</reference>
<dbReference type="AlphaFoldDB" id="X6N3X0"/>
<dbReference type="InterPro" id="IPR017853">
    <property type="entry name" value="GH"/>
</dbReference>
<comment type="similarity">
    <text evidence="1 4">Belongs to the glycosyl hydrolase 27 family.</text>
</comment>
<evidence type="ECO:0000256" key="3">
    <source>
        <dbReference type="ARBA" id="ARBA00023295"/>
    </source>
</evidence>
<dbReference type="PRINTS" id="PR00740">
    <property type="entry name" value="GLHYDRLASE27"/>
</dbReference>
<dbReference type="InterPro" id="IPR013785">
    <property type="entry name" value="Aldolase_TIM"/>
</dbReference>
<keyword evidence="7" id="KW-1185">Reference proteome</keyword>
<evidence type="ECO:0000256" key="4">
    <source>
        <dbReference type="RuleBase" id="RU361168"/>
    </source>
</evidence>
<dbReference type="OrthoDB" id="2436574at2759"/>
<dbReference type="EC" id="3.2.1.22" evidence="4"/>
<evidence type="ECO:0000256" key="2">
    <source>
        <dbReference type="ARBA" id="ARBA00022801"/>
    </source>
</evidence>
<sequence>MKLPVVASSFYWVLFVCCHGYNNGKGLFPAMVTFVQGKGDLLKKVQKKHNKIKKGMEYVVQLIRTFKKKKNEKEVMEVAMAMKSNGMYAAGYKHLNLDDCWEGETRNLQTGQIRPDVNRFPNGIEYLTNWLHNEGYEFGLYTSAGIKKKKK</sequence>
<dbReference type="SUPFAM" id="SSF51445">
    <property type="entry name" value="(Trans)glycosidases"/>
    <property type="match status" value="1"/>
</dbReference>
<proteinExistence type="inferred from homology"/>
<feature type="chain" id="PRO_5004975708" description="Alpha-galactosidase" evidence="5">
    <location>
        <begin position="21"/>
        <end position="151"/>
    </location>
</feature>
<protein>
    <recommendedName>
        <fullName evidence="4">Alpha-galactosidase</fullName>
        <ecNumber evidence="4">3.2.1.22</ecNumber>
    </recommendedName>
    <alternativeName>
        <fullName evidence="4">Melibiase</fullName>
    </alternativeName>
</protein>
<keyword evidence="4" id="KW-1015">Disulfide bond</keyword>
<dbReference type="InterPro" id="IPR000111">
    <property type="entry name" value="Glyco_hydro_27/36_CS"/>
</dbReference>
<dbReference type="GO" id="GO:0004557">
    <property type="term" value="F:alpha-galactosidase activity"/>
    <property type="evidence" value="ECO:0007669"/>
    <property type="project" value="UniProtKB-EC"/>
</dbReference>
<keyword evidence="5" id="KW-0732">Signal</keyword>
<evidence type="ECO:0000256" key="1">
    <source>
        <dbReference type="ARBA" id="ARBA00009743"/>
    </source>
</evidence>
<feature type="signal peptide" evidence="5">
    <location>
        <begin position="1"/>
        <end position="20"/>
    </location>
</feature>
<dbReference type="Proteomes" id="UP000023152">
    <property type="component" value="Unassembled WGS sequence"/>
</dbReference>
<evidence type="ECO:0000256" key="5">
    <source>
        <dbReference type="SAM" id="SignalP"/>
    </source>
</evidence>
<accession>X6N3X0</accession>
<dbReference type="PANTHER" id="PTHR11452">
    <property type="entry name" value="ALPHA-GALACTOSIDASE/ALPHA-N-ACETYLGALACTOSAMINIDASE"/>
    <property type="match status" value="1"/>
</dbReference>
<evidence type="ECO:0000313" key="7">
    <source>
        <dbReference type="Proteomes" id="UP000023152"/>
    </source>
</evidence>
<comment type="catalytic activity">
    <reaction evidence="4">
        <text>Hydrolysis of terminal, non-reducing alpha-D-galactose residues in alpha-D-galactosides, including galactose oligosaccharides, galactomannans and galactolipids.</text>
        <dbReference type="EC" id="3.2.1.22"/>
    </reaction>
</comment>
<evidence type="ECO:0000313" key="6">
    <source>
        <dbReference type="EMBL" id="ETO20970.1"/>
    </source>
</evidence>
<dbReference type="PROSITE" id="PS00512">
    <property type="entry name" value="ALPHA_GALACTOSIDASE"/>
    <property type="match status" value="1"/>
</dbReference>
<feature type="non-terminal residue" evidence="6">
    <location>
        <position position="151"/>
    </location>
</feature>
<dbReference type="GO" id="GO:0005975">
    <property type="term" value="P:carbohydrate metabolic process"/>
    <property type="evidence" value="ECO:0007669"/>
    <property type="project" value="InterPro"/>
</dbReference>
<keyword evidence="2 4" id="KW-0378">Hydrolase</keyword>
<dbReference type="InterPro" id="IPR002241">
    <property type="entry name" value="Glyco_hydro_27"/>
</dbReference>
<dbReference type="Gene3D" id="3.20.20.70">
    <property type="entry name" value="Aldolase class I"/>
    <property type="match status" value="1"/>
</dbReference>
<gene>
    <name evidence="6" type="ORF">RFI_16234</name>
</gene>